<evidence type="ECO:0000313" key="2">
    <source>
        <dbReference type="EMBL" id="SEN84651.1"/>
    </source>
</evidence>
<accession>A0A1H8JVM8</accession>
<dbReference type="InterPro" id="IPR005149">
    <property type="entry name" value="Tscrpt_reg_PadR_N"/>
</dbReference>
<keyword evidence="3" id="KW-1185">Reference proteome</keyword>
<dbReference type="Proteomes" id="UP000199300">
    <property type="component" value="Unassembled WGS sequence"/>
</dbReference>
<reference evidence="2 3" key="1">
    <citation type="submission" date="2016-10" db="EMBL/GenBank/DDBJ databases">
        <authorList>
            <person name="de Groot N.N."/>
        </authorList>
    </citation>
    <scope>NUCLEOTIDE SEQUENCE [LARGE SCALE GENOMIC DNA]</scope>
    <source>
        <strain evidence="2 3">CGMCC 1.10434</strain>
    </source>
</reference>
<sequence length="107" mass="12210">MDREQLRGSLDLIILSRIIKQDNYGGGIIREVSEATNQLITIGEGTLYSLLKRLEKKGYVKSYWGDQHLGGRRKYYAITEQGSDLFYQKLAGWRAINTLIESGLEVK</sequence>
<dbReference type="PANTHER" id="PTHR33169:SF25">
    <property type="entry name" value="DNA-BINDING PROTEIN YIZB-RELATED"/>
    <property type="match status" value="1"/>
</dbReference>
<feature type="domain" description="Transcription regulator PadR N-terminal" evidence="1">
    <location>
        <begin position="14"/>
        <end position="84"/>
    </location>
</feature>
<dbReference type="InterPro" id="IPR052509">
    <property type="entry name" value="Metal_resp_DNA-bind_regulator"/>
</dbReference>
<name>A0A1H8JVM8_9BACI</name>
<dbReference type="Gene3D" id="1.10.10.10">
    <property type="entry name" value="Winged helix-like DNA-binding domain superfamily/Winged helix DNA-binding domain"/>
    <property type="match status" value="1"/>
</dbReference>
<dbReference type="STRING" id="872970.SAMN04488134_10284"/>
<protein>
    <submittedName>
        <fullName evidence="2">Transcriptional regulator, PadR family</fullName>
    </submittedName>
</protein>
<dbReference type="EMBL" id="FODJ01000002">
    <property type="protein sequence ID" value="SEN84651.1"/>
    <property type="molecule type" value="Genomic_DNA"/>
</dbReference>
<evidence type="ECO:0000259" key="1">
    <source>
        <dbReference type="Pfam" id="PF03551"/>
    </source>
</evidence>
<dbReference type="AlphaFoldDB" id="A0A1H8JVM8"/>
<dbReference type="InterPro" id="IPR036390">
    <property type="entry name" value="WH_DNA-bd_sf"/>
</dbReference>
<dbReference type="PANTHER" id="PTHR33169">
    <property type="entry name" value="PADR-FAMILY TRANSCRIPTIONAL REGULATOR"/>
    <property type="match status" value="1"/>
</dbReference>
<evidence type="ECO:0000313" key="3">
    <source>
        <dbReference type="Proteomes" id="UP000199300"/>
    </source>
</evidence>
<proteinExistence type="predicted"/>
<dbReference type="OrthoDB" id="9808017at2"/>
<gene>
    <name evidence="2" type="ORF">SAMN04488134_10284</name>
</gene>
<dbReference type="RefSeq" id="WP_091495189.1">
    <property type="nucleotide sequence ID" value="NZ_FODJ01000002.1"/>
</dbReference>
<dbReference type="Pfam" id="PF03551">
    <property type="entry name" value="PadR"/>
    <property type="match status" value="1"/>
</dbReference>
<dbReference type="InterPro" id="IPR036388">
    <property type="entry name" value="WH-like_DNA-bd_sf"/>
</dbReference>
<organism evidence="2 3">
    <name type="scientific">Amphibacillus marinus</name>
    <dbReference type="NCBI Taxonomy" id="872970"/>
    <lineage>
        <taxon>Bacteria</taxon>
        <taxon>Bacillati</taxon>
        <taxon>Bacillota</taxon>
        <taxon>Bacilli</taxon>
        <taxon>Bacillales</taxon>
        <taxon>Bacillaceae</taxon>
        <taxon>Amphibacillus</taxon>
    </lineage>
</organism>
<dbReference type="SUPFAM" id="SSF46785">
    <property type="entry name" value="Winged helix' DNA-binding domain"/>
    <property type="match status" value="1"/>
</dbReference>